<dbReference type="GO" id="GO:0006959">
    <property type="term" value="P:humoral immune response"/>
    <property type="evidence" value="ECO:0007669"/>
    <property type="project" value="TreeGrafter"/>
</dbReference>
<dbReference type="PANTHER" id="PTHR13645:SF0">
    <property type="entry name" value="DEFENSIN"/>
    <property type="match status" value="1"/>
</dbReference>
<keyword evidence="6" id="KW-0211">Defensin</keyword>
<evidence type="ECO:0000256" key="1">
    <source>
        <dbReference type="ARBA" id="ARBA00004613"/>
    </source>
</evidence>
<keyword evidence="7" id="KW-0044">Antibiotic</keyword>
<proteinExistence type="evidence at transcript level"/>
<sequence length="86" mass="9396">MNKLAIVLLLTYAFAMVSSLPVADQKEEMPIPVFYIDSPKNPKITCDLLSIEIWGLAFNDSLCAANCLLHGHKGGHCESGVCNCRD</sequence>
<feature type="chain" id="PRO_5032316956" evidence="9">
    <location>
        <begin position="20"/>
        <end position="86"/>
    </location>
</feature>
<keyword evidence="3" id="KW-0929">Antimicrobial</keyword>
<dbReference type="InterPro" id="IPR036574">
    <property type="entry name" value="Scorpion_toxin-like_sf"/>
</dbReference>
<dbReference type="SUPFAM" id="SSF57095">
    <property type="entry name" value="Scorpion toxin-like"/>
    <property type="match status" value="1"/>
</dbReference>
<evidence type="ECO:0000256" key="4">
    <source>
        <dbReference type="ARBA" id="ARBA00022588"/>
    </source>
</evidence>
<evidence type="ECO:0000259" key="10">
    <source>
        <dbReference type="PROSITE" id="PS51378"/>
    </source>
</evidence>
<feature type="signal peptide" evidence="9">
    <location>
        <begin position="1"/>
        <end position="19"/>
    </location>
</feature>
<dbReference type="Gene3D" id="3.30.30.10">
    <property type="entry name" value="Knottin, scorpion toxin-like"/>
    <property type="match status" value="1"/>
</dbReference>
<protein>
    <submittedName>
        <fullName evidence="11">Defensin 1</fullName>
    </submittedName>
</protein>
<keyword evidence="9" id="KW-0732">Signal</keyword>
<reference evidence="11" key="1">
    <citation type="submission" date="2021-03" db="EMBL/GenBank/DDBJ databases">
        <authorList>
            <person name="Yan Y."/>
            <person name="Yang W.-J."/>
            <person name="Xu K.-K."/>
            <person name="Yang H."/>
        </authorList>
    </citation>
    <scope>NUCLEOTIDE SEQUENCE</scope>
</reference>
<evidence type="ECO:0000313" key="11">
    <source>
        <dbReference type="EMBL" id="QTE04362.1"/>
    </source>
</evidence>
<keyword evidence="4" id="KW-0399">Innate immunity</keyword>
<dbReference type="PANTHER" id="PTHR13645">
    <property type="entry name" value="DEFENSIN"/>
    <property type="match status" value="1"/>
</dbReference>
<accession>A0A8A4XFB9</accession>
<keyword evidence="5" id="KW-0391">Immunity</keyword>
<dbReference type="Pfam" id="PF01097">
    <property type="entry name" value="Defensin_2"/>
    <property type="match status" value="1"/>
</dbReference>
<dbReference type="CDD" id="cd21806">
    <property type="entry name" value="DEFL_defensin-like"/>
    <property type="match status" value="1"/>
</dbReference>
<feature type="domain" description="Invertebrate defensins family profile" evidence="10">
    <location>
        <begin position="43"/>
        <end position="86"/>
    </location>
</feature>
<evidence type="ECO:0000256" key="7">
    <source>
        <dbReference type="ARBA" id="ARBA00023022"/>
    </source>
</evidence>
<keyword evidence="8" id="KW-1015">Disulfide bond</keyword>
<dbReference type="AlphaFoldDB" id="A0A8A4XFB9"/>
<dbReference type="EMBL" id="MW751543">
    <property type="protein sequence ID" value="QTE04362.1"/>
    <property type="molecule type" value="mRNA"/>
</dbReference>
<evidence type="ECO:0000256" key="5">
    <source>
        <dbReference type="ARBA" id="ARBA00022859"/>
    </source>
</evidence>
<dbReference type="GO" id="GO:0045087">
    <property type="term" value="P:innate immune response"/>
    <property type="evidence" value="ECO:0007669"/>
    <property type="project" value="UniProtKB-KW"/>
</dbReference>
<comment type="subcellular location">
    <subcellularLocation>
        <location evidence="1">Secreted</location>
    </subcellularLocation>
</comment>
<evidence type="ECO:0000256" key="3">
    <source>
        <dbReference type="ARBA" id="ARBA00022529"/>
    </source>
</evidence>
<dbReference type="GO" id="GO:0042742">
    <property type="term" value="P:defense response to bacterium"/>
    <property type="evidence" value="ECO:0007669"/>
    <property type="project" value="UniProtKB-KW"/>
</dbReference>
<dbReference type="PROSITE" id="PS51378">
    <property type="entry name" value="INVERT_DEFENSINS"/>
    <property type="match status" value="1"/>
</dbReference>
<name>A0A8A4XFB9_9COLE</name>
<dbReference type="InterPro" id="IPR001542">
    <property type="entry name" value="Defensin_invertebrate/fungal"/>
</dbReference>
<organism evidence="11">
    <name type="scientific">Lasioderma serricorne</name>
    <name type="common">cigarette beetle</name>
    <dbReference type="NCBI Taxonomy" id="295660"/>
    <lineage>
        <taxon>Eukaryota</taxon>
        <taxon>Metazoa</taxon>
        <taxon>Ecdysozoa</taxon>
        <taxon>Arthropoda</taxon>
        <taxon>Hexapoda</taxon>
        <taxon>Insecta</taxon>
        <taxon>Pterygota</taxon>
        <taxon>Neoptera</taxon>
        <taxon>Endopterygota</taxon>
        <taxon>Coleoptera</taxon>
        <taxon>Polyphaga</taxon>
        <taxon>Bostrichiformia</taxon>
        <taxon>Ptinidae</taxon>
        <taxon>Xyletininae</taxon>
        <taxon>Lasioderma</taxon>
    </lineage>
</organism>
<evidence type="ECO:0000256" key="8">
    <source>
        <dbReference type="ARBA" id="ARBA00023157"/>
    </source>
</evidence>
<evidence type="ECO:0000256" key="9">
    <source>
        <dbReference type="SAM" id="SignalP"/>
    </source>
</evidence>
<evidence type="ECO:0000256" key="2">
    <source>
        <dbReference type="ARBA" id="ARBA00022525"/>
    </source>
</evidence>
<dbReference type="GO" id="GO:0005615">
    <property type="term" value="C:extracellular space"/>
    <property type="evidence" value="ECO:0007669"/>
    <property type="project" value="TreeGrafter"/>
</dbReference>
<evidence type="ECO:0000256" key="6">
    <source>
        <dbReference type="ARBA" id="ARBA00022940"/>
    </source>
</evidence>
<keyword evidence="2" id="KW-0964">Secreted</keyword>